<keyword evidence="3" id="KW-1185">Reference proteome</keyword>
<keyword evidence="1" id="KW-0812">Transmembrane</keyword>
<dbReference type="Proteomes" id="UP000249402">
    <property type="component" value="Unassembled WGS sequence"/>
</dbReference>
<feature type="transmembrane region" description="Helical" evidence="1">
    <location>
        <begin position="145"/>
        <end position="165"/>
    </location>
</feature>
<evidence type="ECO:0000313" key="3">
    <source>
        <dbReference type="Proteomes" id="UP000249402"/>
    </source>
</evidence>
<evidence type="ECO:0000256" key="1">
    <source>
        <dbReference type="SAM" id="Phobius"/>
    </source>
</evidence>
<feature type="transmembrane region" description="Helical" evidence="1">
    <location>
        <begin position="171"/>
        <end position="192"/>
    </location>
</feature>
<dbReference type="VEuPathDB" id="FungiDB:BO80DRAFT_218999"/>
<keyword evidence="1" id="KW-1133">Transmembrane helix</keyword>
<protein>
    <submittedName>
        <fullName evidence="2">Uncharacterized protein</fullName>
    </submittedName>
</protein>
<keyword evidence="1" id="KW-0472">Membrane</keyword>
<evidence type="ECO:0000313" key="2">
    <source>
        <dbReference type="EMBL" id="RAK96728.1"/>
    </source>
</evidence>
<organism evidence="2 3">
    <name type="scientific">Aspergillus ibericus CBS 121593</name>
    <dbReference type="NCBI Taxonomy" id="1448316"/>
    <lineage>
        <taxon>Eukaryota</taxon>
        <taxon>Fungi</taxon>
        <taxon>Dikarya</taxon>
        <taxon>Ascomycota</taxon>
        <taxon>Pezizomycotina</taxon>
        <taxon>Eurotiomycetes</taxon>
        <taxon>Eurotiomycetidae</taxon>
        <taxon>Eurotiales</taxon>
        <taxon>Aspergillaceae</taxon>
        <taxon>Aspergillus</taxon>
        <taxon>Aspergillus subgen. Circumdati</taxon>
    </lineage>
</organism>
<gene>
    <name evidence="2" type="ORF">BO80DRAFT_218999</name>
</gene>
<dbReference type="RefSeq" id="XP_025571056.1">
    <property type="nucleotide sequence ID" value="XM_025714378.1"/>
</dbReference>
<dbReference type="AlphaFoldDB" id="A0A395GP45"/>
<accession>A0A395GP45</accession>
<sequence>MVFHGPLSLVPNKGQSIFALCYSSDECICEPSGLNWDHLGTGLSLEAPSVGNGCLCVGYHESNHWCGYLLHFHFFRGICVMKVFQCNWRWFYLSQVFHYLSGGYLCCVHALMSGFCQLSRDCLSLEGVMPSFAKKEVIMVCRVDFILQFWLSFLSYLGGCLINFMTCNHNVFLPCVLCFLTLFVALCILFVLMRWYHVFFSSSPRVSTPIPSPANRSPYLI</sequence>
<name>A0A395GP45_9EURO</name>
<proteinExistence type="predicted"/>
<dbReference type="EMBL" id="KZ824471">
    <property type="protein sequence ID" value="RAK96728.1"/>
    <property type="molecule type" value="Genomic_DNA"/>
</dbReference>
<reference evidence="2 3" key="1">
    <citation type="submission" date="2018-02" db="EMBL/GenBank/DDBJ databases">
        <title>The genomes of Aspergillus section Nigri reveals drivers in fungal speciation.</title>
        <authorList>
            <consortium name="DOE Joint Genome Institute"/>
            <person name="Vesth T.C."/>
            <person name="Nybo J."/>
            <person name="Theobald S."/>
            <person name="Brandl J."/>
            <person name="Frisvad J.C."/>
            <person name="Nielsen K.F."/>
            <person name="Lyhne E.K."/>
            <person name="Kogle M.E."/>
            <person name="Kuo A."/>
            <person name="Riley R."/>
            <person name="Clum A."/>
            <person name="Nolan M."/>
            <person name="Lipzen A."/>
            <person name="Salamov A."/>
            <person name="Henrissat B."/>
            <person name="Wiebenga A."/>
            <person name="De vries R.P."/>
            <person name="Grigoriev I.V."/>
            <person name="Mortensen U.H."/>
            <person name="Andersen M.R."/>
            <person name="Baker S.E."/>
        </authorList>
    </citation>
    <scope>NUCLEOTIDE SEQUENCE [LARGE SCALE GENOMIC DNA]</scope>
    <source>
        <strain evidence="2 3">CBS 121593</strain>
    </source>
</reference>
<dbReference type="GeneID" id="37219243"/>